<protein>
    <submittedName>
        <fullName evidence="2">Alpha/beta hydrolase</fullName>
    </submittedName>
</protein>
<organism evidence="2 3">
    <name type="scientific">Pseudomonas taeanensis MS-3</name>
    <dbReference type="NCBI Taxonomy" id="1395571"/>
    <lineage>
        <taxon>Bacteria</taxon>
        <taxon>Pseudomonadati</taxon>
        <taxon>Pseudomonadota</taxon>
        <taxon>Gammaproteobacteria</taxon>
        <taxon>Pseudomonadales</taxon>
        <taxon>Pseudomonadaceae</taxon>
        <taxon>Pseudomonas</taxon>
    </lineage>
</organism>
<comment type="caution">
    <text evidence="2">The sequence shown here is derived from an EMBL/GenBank/DDBJ whole genome shotgun (WGS) entry which is preliminary data.</text>
</comment>
<dbReference type="AlphaFoldDB" id="A0A0A1YNC4"/>
<evidence type="ECO:0000313" key="3">
    <source>
        <dbReference type="Proteomes" id="UP000030063"/>
    </source>
</evidence>
<name>A0A0A1YNC4_9PSED</name>
<dbReference type="OrthoDB" id="9785076at2"/>
<reference evidence="2 3" key="1">
    <citation type="journal article" date="2014" name="Genome Announc.">
        <title>Draft Genome Sequence of Petroleum Oil-Degrading Marine Bacterium Pseudomonas taeanensis Strain MS-3, Isolated from a Crude Oil-Contaminated Seashore.</title>
        <authorList>
            <person name="Lee S.Y."/>
            <person name="Kim S.H."/>
            <person name="Lee D.G."/>
            <person name="Shin S."/>
            <person name="Yun S.H."/>
            <person name="Choi C.W."/>
            <person name="Chung Y.H."/>
            <person name="Choi J.S."/>
            <person name="Kahng H.Y."/>
            <person name="Kim S.I."/>
        </authorList>
    </citation>
    <scope>NUCLEOTIDE SEQUENCE [LARGE SCALE GENOMIC DNA]</scope>
    <source>
        <strain evidence="2 3">MS-3</strain>
    </source>
</reference>
<gene>
    <name evidence="2" type="ORF">TMS3_0100375</name>
</gene>
<dbReference type="InterPro" id="IPR029058">
    <property type="entry name" value="AB_hydrolase_fold"/>
</dbReference>
<dbReference type="RefSeq" id="WP_025163246.1">
    <property type="nucleotide sequence ID" value="NZ_AWSQ01000001.1"/>
</dbReference>
<dbReference type="InterPro" id="IPR022742">
    <property type="entry name" value="Hydrolase_4"/>
</dbReference>
<dbReference type="GO" id="GO:0016787">
    <property type="term" value="F:hydrolase activity"/>
    <property type="evidence" value="ECO:0007669"/>
    <property type="project" value="UniProtKB-KW"/>
</dbReference>
<dbReference type="InterPro" id="IPR017208">
    <property type="entry name" value="UCP037442_abhydr"/>
</dbReference>
<accession>A0A0A1YNC4</accession>
<dbReference type="eggNOG" id="COG4757">
    <property type="taxonomic scope" value="Bacteria"/>
</dbReference>
<keyword evidence="2" id="KW-0378">Hydrolase</keyword>
<feature type="domain" description="Serine aminopeptidase S33" evidence="1">
    <location>
        <begin position="47"/>
        <end position="142"/>
    </location>
</feature>
<dbReference type="PIRSF" id="PIRSF037442">
    <property type="entry name" value="UCP037442_abhydr"/>
    <property type="match status" value="1"/>
</dbReference>
<dbReference type="Pfam" id="PF12146">
    <property type="entry name" value="Hydrolase_4"/>
    <property type="match status" value="1"/>
</dbReference>
<keyword evidence="3" id="KW-1185">Reference proteome</keyword>
<dbReference type="STRING" id="1395571.TMS3_0100375"/>
<dbReference type="Gene3D" id="3.40.50.1820">
    <property type="entry name" value="alpha/beta hydrolase"/>
    <property type="match status" value="1"/>
</dbReference>
<dbReference type="EMBL" id="AWSQ01000001">
    <property type="protein sequence ID" value="KFX70433.1"/>
    <property type="molecule type" value="Genomic_DNA"/>
</dbReference>
<dbReference type="SUPFAM" id="SSF53474">
    <property type="entry name" value="alpha/beta-Hydrolases"/>
    <property type="match status" value="1"/>
</dbReference>
<proteinExistence type="predicted"/>
<sequence>MTSETPTIHREELQLKAHDGYPLCATLYHAPAPRARLLIGGATGVPQGFYRRFAEYAAQRGYTTLSLDYRGIGLSKPAQLRGFAMQYLNWATHDLAAALDHLHGDDLPTYMVGHSFGGHAFGLLPGHERVSGFYTFGTGAGWHGWMPPLERVRVQLMWNLIGPLIVWHKGYLAWSKLGMGEDLPLGVYQQWKRWCRYPRYFFDDPEQSHLAACFDSVRTPIVAANTQDDLWAPPASRDAFMAAYSAAPYQARTIDSQAEGLGAVGHMGYFRSSAAPLWDEALNWFAQLQTNRRAA</sequence>
<dbReference type="Proteomes" id="UP000030063">
    <property type="component" value="Unassembled WGS sequence"/>
</dbReference>
<evidence type="ECO:0000259" key="1">
    <source>
        <dbReference type="Pfam" id="PF12146"/>
    </source>
</evidence>
<evidence type="ECO:0000313" key="2">
    <source>
        <dbReference type="EMBL" id="KFX70433.1"/>
    </source>
</evidence>